<dbReference type="GO" id="GO:0000921">
    <property type="term" value="P:septin ring assembly"/>
    <property type="evidence" value="ECO:0007669"/>
    <property type="project" value="InterPro"/>
</dbReference>
<evidence type="ECO:0000259" key="13">
    <source>
        <dbReference type="Pfam" id="PF04536"/>
    </source>
</evidence>
<evidence type="ECO:0000256" key="12">
    <source>
        <dbReference type="SAM" id="SignalP"/>
    </source>
</evidence>
<feature type="coiled-coil region" evidence="9">
    <location>
        <begin position="536"/>
        <end position="595"/>
    </location>
</feature>
<feature type="chain" id="PRO_5015394605" evidence="12">
    <location>
        <begin position="27"/>
        <end position="760"/>
    </location>
</feature>
<dbReference type="GO" id="GO:0005886">
    <property type="term" value="C:plasma membrane"/>
    <property type="evidence" value="ECO:0007669"/>
    <property type="project" value="UniProtKB-SubCell"/>
</dbReference>
<evidence type="ECO:0000256" key="10">
    <source>
        <dbReference type="SAM" id="MobiDB-lite"/>
    </source>
</evidence>
<feature type="signal peptide" evidence="12">
    <location>
        <begin position="1"/>
        <end position="26"/>
    </location>
</feature>
<keyword evidence="3 11" id="KW-0812">Transmembrane</keyword>
<evidence type="ECO:0000256" key="7">
    <source>
        <dbReference type="ARBA" id="ARBA00023210"/>
    </source>
</evidence>
<gene>
    <name evidence="14" type="ORF">C8J48_1407</name>
</gene>
<evidence type="ECO:0000256" key="6">
    <source>
        <dbReference type="ARBA" id="ARBA00023136"/>
    </source>
</evidence>
<keyword evidence="12" id="KW-0732">Signal</keyword>
<dbReference type="InterPro" id="IPR010379">
    <property type="entry name" value="EzrA"/>
</dbReference>
<evidence type="ECO:0000256" key="9">
    <source>
        <dbReference type="SAM" id="Coils"/>
    </source>
</evidence>
<reference evidence="14 15" key="1">
    <citation type="submission" date="2018-04" db="EMBL/GenBank/DDBJ databases">
        <title>Genomic Encyclopedia of Archaeal and Bacterial Type Strains, Phase II (KMG-II): from individual species to whole genera.</title>
        <authorList>
            <person name="Goeker M."/>
        </authorList>
    </citation>
    <scope>NUCLEOTIDE SEQUENCE [LARGE SCALE GENOMIC DNA]</scope>
    <source>
        <strain evidence="14 15">DSM 45169</strain>
    </source>
</reference>
<dbReference type="GO" id="GO:0000917">
    <property type="term" value="P:division septum assembly"/>
    <property type="evidence" value="ECO:0007669"/>
    <property type="project" value="UniProtKB-KW"/>
</dbReference>
<name>A0A2T4ZA99_9BACL</name>
<evidence type="ECO:0000313" key="14">
    <source>
        <dbReference type="EMBL" id="PTM58814.1"/>
    </source>
</evidence>
<protein>
    <submittedName>
        <fullName evidence="14">TLP18.3/Psb32/MOLO-1 phosphatase superfamily protein</fullName>
    </submittedName>
</protein>
<keyword evidence="5 9" id="KW-0175">Coiled coil</keyword>
<feature type="coiled-coil region" evidence="9">
    <location>
        <begin position="627"/>
        <end position="668"/>
    </location>
</feature>
<sequence length="760" mass="88008">MKQKPIIAVFFAFLSIFLLSTPIGHAAPGDRIVDEGEFFTNQEIQELQQLFNDQSYAYYLKTVPDLNGENIARFADDELRSLPQGAVLIVLAKEEQEIYISTRNDRIDQRKIEEVTSSFPAYAQRGDFSGGVKEVVQQIEGSFFGSIFSSASTFSKETLFVIVGAIVVVLSFPVTLGHQVYHIILERRRFRDLSNKWATLEQSLYAPYNEVDERIKLSAGKTSENLDAIKNGLWSLIEEVKAYRGSLHYPIRLFKRKQMKKMLKKINSKLKETKGRFNELKARIDELKQLEKEVSANLKQGKSRLQSIHQQVTSWQQEKEWPLQQLQHCYEEANNLLEQAEKHDHSLDYVASHHYAEKAEKQINQLEKDIQTMAKHEEAVHTLEKIQQQVWTDIDQQVKDENLLLPDADPYQSVNDAVDYIAGIREHFWQGDVPGFQEQYDQFQQLLQKGQRTVDQLLELRDGTAVEMNQIRSTIPATEELDQLFAEQMERLQPMFEGLHFDDLPNRYQKMIEHAHDIKKRLFTIEEDLAVNVQQYHRAGQRMNEAKQVFRQYKQEHRECFGRYDQLQQQLSNIKQRVQTAADNLNKSVKTAEAEQLPIAAATVTVVDVQQQLNEIDVQIKQPPLNIHDLETESKQLERDALQLKREVSQWRKQKKQATAELEKVQESYRSFGMSGGLTMHSYRRDFKRSTDTVQIAIDNGSYAEAMADIRHAKGIIREMEKEYRRIQQQKQRDRLRNSSTKGAGASWGNSNSKGGGAKW</sequence>
<keyword evidence="15" id="KW-1185">Reference proteome</keyword>
<evidence type="ECO:0000256" key="8">
    <source>
        <dbReference type="ARBA" id="ARBA00023306"/>
    </source>
</evidence>
<comment type="caution">
    <text evidence="14">The sequence shown here is derived from an EMBL/GenBank/DDBJ whole genome shotgun (WGS) entry which is preliminary data.</text>
</comment>
<evidence type="ECO:0000256" key="5">
    <source>
        <dbReference type="ARBA" id="ARBA00023054"/>
    </source>
</evidence>
<keyword evidence="4 11" id="KW-1133">Transmembrane helix</keyword>
<feature type="compositionally biased region" description="Basic and acidic residues" evidence="10">
    <location>
        <begin position="724"/>
        <end position="737"/>
    </location>
</feature>
<keyword evidence="6 11" id="KW-0472">Membrane</keyword>
<feature type="transmembrane region" description="Helical" evidence="11">
    <location>
        <begin position="159"/>
        <end position="181"/>
    </location>
</feature>
<feature type="domain" description="TPM" evidence="13">
    <location>
        <begin position="33"/>
        <end position="140"/>
    </location>
</feature>
<dbReference type="Pfam" id="PF06160">
    <property type="entry name" value="EzrA"/>
    <property type="match status" value="1"/>
</dbReference>
<feature type="region of interest" description="Disordered" evidence="10">
    <location>
        <begin position="724"/>
        <end position="760"/>
    </location>
</feature>
<proteinExistence type="predicted"/>
<evidence type="ECO:0000256" key="2">
    <source>
        <dbReference type="ARBA" id="ARBA00022618"/>
    </source>
</evidence>
<feature type="compositionally biased region" description="Polar residues" evidence="10">
    <location>
        <begin position="738"/>
        <end position="753"/>
    </location>
</feature>
<dbReference type="GO" id="GO:0005940">
    <property type="term" value="C:septin ring"/>
    <property type="evidence" value="ECO:0007669"/>
    <property type="project" value="InterPro"/>
</dbReference>
<feature type="coiled-coil region" evidence="9">
    <location>
        <begin position="323"/>
        <end position="376"/>
    </location>
</feature>
<dbReference type="Proteomes" id="UP000241639">
    <property type="component" value="Unassembled WGS sequence"/>
</dbReference>
<dbReference type="RefSeq" id="WP_107725566.1">
    <property type="nucleotide sequence ID" value="NZ_PZZP01000001.1"/>
</dbReference>
<feature type="coiled-coil region" evidence="9">
    <location>
        <begin position="256"/>
        <end position="297"/>
    </location>
</feature>
<dbReference type="AlphaFoldDB" id="A0A2T4ZA99"/>
<comment type="subcellular location">
    <subcellularLocation>
        <location evidence="1">Cell membrane</location>
        <topology evidence="1">Single-pass membrane protein</topology>
    </subcellularLocation>
</comment>
<organism evidence="14 15">
    <name type="scientific">Desmospora activa DSM 45169</name>
    <dbReference type="NCBI Taxonomy" id="1121389"/>
    <lineage>
        <taxon>Bacteria</taxon>
        <taxon>Bacillati</taxon>
        <taxon>Bacillota</taxon>
        <taxon>Bacilli</taxon>
        <taxon>Bacillales</taxon>
        <taxon>Thermoactinomycetaceae</taxon>
        <taxon>Desmospora</taxon>
    </lineage>
</organism>
<evidence type="ECO:0000256" key="11">
    <source>
        <dbReference type="SAM" id="Phobius"/>
    </source>
</evidence>
<evidence type="ECO:0000256" key="4">
    <source>
        <dbReference type="ARBA" id="ARBA00022989"/>
    </source>
</evidence>
<keyword evidence="8" id="KW-0131">Cell cycle</keyword>
<keyword evidence="7" id="KW-0717">Septation</keyword>
<dbReference type="EMBL" id="PZZP01000001">
    <property type="protein sequence ID" value="PTM58814.1"/>
    <property type="molecule type" value="Genomic_DNA"/>
</dbReference>
<keyword evidence="2" id="KW-0132">Cell division</keyword>
<evidence type="ECO:0000313" key="15">
    <source>
        <dbReference type="Proteomes" id="UP000241639"/>
    </source>
</evidence>
<evidence type="ECO:0000256" key="1">
    <source>
        <dbReference type="ARBA" id="ARBA00004162"/>
    </source>
</evidence>
<dbReference type="Pfam" id="PF04536">
    <property type="entry name" value="TPM_phosphatase"/>
    <property type="match status" value="1"/>
</dbReference>
<dbReference type="Gene3D" id="3.10.310.50">
    <property type="match status" value="1"/>
</dbReference>
<dbReference type="InterPro" id="IPR007621">
    <property type="entry name" value="TPM_dom"/>
</dbReference>
<evidence type="ECO:0000256" key="3">
    <source>
        <dbReference type="ARBA" id="ARBA00022692"/>
    </source>
</evidence>
<accession>A0A2T4ZA99</accession>